<feature type="region of interest" description="Disordered" evidence="1">
    <location>
        <begin position="178"/>
        <end position="230"/>
    </location>
</feature>
<dbReference type="InterPro" id="IPR030934">
    <property type="entry name" value="Intein_C"/>
</dbReference>
<dbReference type="Ensembl" id="ENSEBUT00000001132.1">
    <property type="protein sequence ID" value="ENSEBUP00000000826.1"/>
    <property type="gene ID" value="ENSEBUG00000000866.1"/>
</dbReference>
<dbReference type="GO" id="GO:0000077">
    <property type="term" value="P:DNA damage checkpoint signaling"/>
    <property type="evidence" value="ECO:0007669"/>
    <property type="project" value="InterPro"/>
</dbReference>
<dbReference type="PANTHER" id="PTHR28594:SF1">
    <property type="entry name" value="ATR-INTERACTING PROTEIN"/>
    <property type="match status" value="1"/>
</dbReference>
<dbReference type="InterPro" id="IPR033349">
    <property type="entry name" value="ATRIP"/>
</dbReference>
<accession>A0A8C4N4N0</accession>
<dbReference type="Proteomes" id="UP000694388">
    <property type="component" value="Unplaced"/>
</dbReference>
<feature type="region of interest" description="Disordered" evidence="1">
    <location>
        <begin position="1"/>
        <end position="26"/>
    </location>
</feature>
<dbReference type="GO" id="GO:0006281">
    <property type="term" value="P:DNA repair"/>
    <property type="evidence" value="ECO:0007669"/>
    <property type="project" value="TreeGrafter"/>
</dbReference>
<evidence type="ECO:0008006" key="4">
    <source>
        <dbReference type="Google" id="ProtNLM"/>
    </source>
</evidence>
<protein>
    <recommendedName>
        <fullName evidence="4">ATR interacting protein</fullName>
    </recommendedName>
</protein>
<dbReference type="PANTHER" id="PTHR28594">
    <property type="entry name" value="ATR-INTERACTING PROTEIN"/>
    <property type="match status" value="1"/>
</dbReference>
<evidence type="ECO:0000313" key="2">
    <source>
        <dbReference type="Ensembl" id="ENSEBUP00000000826.1"/>
    </source>
</evidence>
<dbReference type="AlphaFoldDB" id="A0A8C4N4N0"/>
<dbReference type="PROSITE" id="PS50818">
    <property type="entry name" value="INTEIN_C_TER"/>
    <property type="match status" value="1"/>
</dbReference>
<keyword evidence="3" id="KW-1185">Reference proteome</keyword>
<organism evidence="2 3">
    <name type="scientific">Eptatretus burgeri</name>
    <name type="common">Inshore hagfish</name>
    <dbReference type="NCBI Taxonomy" id="7764"/>
    <lineage>
        <taxon>Eukaryota</taxon>
        <taxon>Metazoa</taxon>
        <taxon>Chordata</taxon>
        <taxon>Craniata</taxon>
        <taxon>Vertebrata</taxon>
        <taxon>Cyclostomata</taxon>
        <taxon>Myxini</taxon>
        <taxon>Myxiniformes</taxon>
        <taxon>Myxinidae</taxon>
        <taxon>Eptatretinae</taxon>
        <taxon>Eptatretus</taxon>
    </lineage>
</organism>
<proteinExistence type="predicted"/>
<sequence>MFMAARKEPSVTTETPAKSLRPEAAQNRDAFADDCFTEEQLEELEELISQSELGRRDDENGLLAVGTQAQVCTNGPASNVENNRHLIEIQQRKDKEELCEREGEISILRATLQQYKAKLDTKCAQELCAIQERSHAHSMQEKEHARQVSKLHSQLEFQNAELLHIRAQLHGVSAREANLKHREHTGNGSASKNSRLCEMVTDEPTVKKSMKRSQEQDGESQQKRKSTPILQLYRQLSLPCPKMKGTLLESLLRDPNPHLYPKSHHHEDPAPPRGLLTLLTPARSCGAIYPQRPLSTRMIFNLSPNELKSLDTALDRAAFGIARLPPAYPLPGEPANAIGCDDFLPIVALKLNEYLRTLQHLAELEEERAKLLKFSLEQSGQLISIEGQALAGLHTLGVLLTHAPKSIAEKMLNTVGIDFGAELQKSNPQSMLQTLVSMLILLLNMGEASTLSERMEGHHGEIVRRALGILAQLADAVANSHQSLEFLLESSLFSRCLDSHSHPDIVAAATHMLAEMASCCLTTTHLCSRSDACLLWQLYRHSQTLHLIPSCSPKQIRTWLHLQTQVIALVHALSIDPHNFDAASSLIGHSCRCSHELVKTLVFILHGCSTWLLTTTPPLSLEPVKSVQVESEQTRNAAFRVGRNALQTLHCFAQRDPQLAEHLVEAQHELCQGLRDARQVLTSQPGRAARSHSEEIMFEFFSFWMKGGEEDEECDRDQEVETEMDIG</sequence>
<name>A0A8C4N4N0_EPTBU</name>
<reference evidence="2" key="1">
    <citation type="submission" date="2025-08" db="UniProtKB">
        <authorList>
            <consortium name="Ensembl"/>
        </authorList>
    </citation>
    <scope>IDENTIFICATION</scope>
</reference>
<reference evidence="2" key="2">
    <citation type="submission" date="2025-09" db="UniProtKB">
        <authorList>
            <consortium name="Ensembl"/>
        </authorList>
    </citation>
    <scope>IDENTIFICATION</scope>
</reference>
<evidence type="ECO:0000256" key="1">
    <source>
        <dbReference type="SAM" id="MobiDB-lite"/>
    </source>
</evidence>
<evidence type="ECO:0000313" key="3">
    <source>
        <dbReference type="Proteomes" id="UP000694388"/>
    </source>
</evidence>